<feature type="compositionally biased region" description="Low complexity" evidence="1">
    <location>
        <begin position="16"/>
        <end position="27"/>
    </location>
</feature>
<reference evidence="2 3" key="1">
    <citation type="journal article" date="2018" name="Sci. Rep.">
        <title>Genome sequence of the cauliflower mushroom Sparassis crispa (Hanabiratake) and its association with beneficial usage.</title>
        <authorList>
            <person name="Kiyama R."/>
            <person name="Furutani Y."/>
            <person name="Kawaguchi K."/>
            <person name="Nakanishi T."/>
        </authorList>
    </citation>
    <scope>NUCLEOTIDE SEQUENCE [LARGE SCALE GENOMIC DNA]</scope>
</reference>
<gene>
    <name evidence="2" type="ORF">SCP_0114160</name>
</gene>
<dbReference type="OrthoDB" id="3365514at2759"/>
<evidence type="ECO:0000256" key="1">
    <source>
        <dbReference type="SAM" id="MobiDB-lite"/>
    </source>
</evidence>
<organism evidence="2 3">
    <name type="scientific">Sparassis crispa</name>
    <dbReference type="NCBI Taxonomy" id="139825"/>
    <lineage>
        <taxon>Eukaryota</taxon>
        <taxon>Fungi</taxon>
        <taxon>Dikarya</taxon>
        <taxon>Basidiomycota</taxon>
        <taxon>Agaricomycotina</taxon>
        <taxon>Agaricomycetes</taxon>
        <taxon>Polyporales</taxon>
        <taxon>Sparassidaceae</taxon>
        <taxon>Sparassis</taxon>
    </lineage>
</organism>
<dbReference type="EMBL" id="BFAD01000001">
    <property type="protein sequence ID" value="GBE78527.1"/>
    <property type="molecule type" value="Genomic_DNA"/>
</dbReference>
<protein>
    <submittedName>
        <fullName evidence="2">Uncharacterized protein</fullName>
    </submittedName>
</protein>
<accession>A0A401G8P3</accession>
<dbReference type="RefSeq" id="XP_027609440.1">
    <property type="nucleotide sequence ID" value="XM_027753639.1"/>
</dbReference>
<dbReference type="GeneID" id="38775444"/>
<sequence length="479" mass="49752">MPPKGHARKASSAKDAPASIKAAKHAAMPPPPVPPPPLAILEAEMNALSSCLRNATVKTGQIYGFYADVKRLGVHKYAPYPPSSLTSGLGREIEKYDQLCDAMESHLLRAITVLRRDISREERRIEAEEAAASAAKKAPPPVEDVFVPSASTPPGSPSPSLEQSLVASKLGLSATPQSAKPISARRQSTISLSSLQRPVFPHKLDLSAAALRMNPEEILRSGLSSPVTLAPKSSARALPPDLLVAALSDASGGHIDIDLTADMDMQPVGQQSETDPALGSSADKPIELDLDMDMDLFTGPADVGTGESGSNLLYQPGAPGTVAGRAQAQSDDMKKEDEIGMDLLDAFTSAGASGDGGDLFASLDGPSETTNTSGMEQLASTPRTVGAIATPSPGSILASFGTSGHADISSSMSSLPNGHETSFDLNNIDLLSSHLDPGFFDEHGTGPDMSMMEMAHLFSMDTIETEKTASSSQGAGGST</sequence>
<feature type="compositionally biased region" description="Basic residues" evidence="1">
    <location>
        <begin position="1"/>
        <end position="11"/>
    </location>
</feature>
<comment type="caution">
    <text evidence="2">The sequence shown here is derived from an EMBL/GenBank/DDBJ whole genome shotgun (WGS) entry which is preliminary data.</text>
</comment>
<dbReference type="InParanoid" id="A0A401G8P3"/>
<evidence type="ECO:0000313" key="3">
    <source>
        <dbReference type="Proteomes" id="UP000287166"/>
    </source>
</evidence>
<feature type="region of interest" description="Disordered" evidence="1">
    <location>
        <begin position="1"/>
        <end position="32"/>
    </location>
</feature>
<dbReference type="Proteomes" id="UP000287166">
    <property type="component" value="Unassembled WGS sequence"/>
</dbReference>
<proteinExistence type="predicted"/>
<dbReference type="AlphaFoldDB" id="A0A401G8P3"/>
<keyword evidence="3" id="KW-1185">Reference proteome</keyword>
<feature type="region of interest" description="Disordered" evidence="1">
    <location>
        <begin position="129"/>
        <end position="162"/>
    </location>
</feature>
<evidence type="ECO:0000313" key="2">
    <source>
        <dbReference type="EMBL" id="GBE78527.1"/>
    </source>
</evidence>
<name>A0A401G8P3_9APHY</name>